<keyword evidence="2" id="KW-1185">Reference proteome</keyword>
<dbReference type="EMBL" id="VYZN01000013">
    <property type="protein sequence ID" value="KAE9541302.1"/>
    <property type="molecule type" value="Genomic_DNA"/>
</dbReference>
<proteinExistence type="predicted"/>
<comment type="caution">
    <text evidence="1">The sequence shown here is derived from an EMBL/GenBank/DDBJ whole genome shotgun (WGS) entry which is preliminary data.</text>
</comment>
<evidence type="ECO:0000313" key="2">
    <source>
        <dbReference type="Proteomes" id="UP000475862"/>
    </source>
</evidence>
<evidence type="ECO:0000313" key="1">
    <source>
        <dbReference type="EMBL" id="KAE9541302.1"/>
    </source>
</evidence>
<accession>A0A6G0TYD3</accession>
<dbReference type="AlphaFoldDB" id="A0A6G0TYD3"/>
<organism evidence="1 2">
    <name type="scientific">Aphis glycines</name>
    <name type="common">Soybean aphid</name>
    <dbReference type="NCBI Taxonomy" id="307491"/>
    <lineage>
        <taxon>Eukaryota</taxon>
        <taxon>Metazoa</taxon>
        <taxon>Ecdysozoa</taxon>
        <taxon>Arthropoda</taxon>
        <taxon>Hexapoda</taxon>
        <taxon>Insecta</taxon>
        <taxon>Pterygota</taxon>
        <taxon>Neoptera</taxon>
        <taxon>Paraneoptera</taxon>
        <taxon>Hemiptera</taxon>
        <taxon>Sternorrhyncha</taxon>
        <taxon>Aphidomorpha</taxon>
        <taxon>Aphidoidea</taxon>
        <taxon>Aphididae</taxon>
        <taxon>Aphidini</taxon>
        <taxon>Aphis</taxon>
        <taxon>Aphis</taxon>
    </lineage>
</organism>
<sequence length="171" mass="19526">MFEVCYGGLQLLCAVCPNFVTFCETAQLIRQPTKCQSTTGSSNTLHKWLPASSKSANKASLLVPYHKKYHLTDQKYFVTLQLNEQDLHQILELNQLLHQDWMLYLPICQKTVGHLESCDLNLMILDLRHLTYALWILTSSKGCRVSHGNLSNLQEVEFGFYKYHLSSSNGS</sequence>
<gene>
    <name evidence="1" type="ORF">AGLY_004547</name>
</gene>
<protein>
    <submittedName>
        <fullName evidence="1">Uncharacterized protein</fullName>
    </submittedName>
</protein>
<reference evidence="1 2" key="1">
    <citation type="submission" date="2019-08" db="EMBL/GenBank/DDBJ databases">
        <title>The genome of the soybean aphid Biotype 1, its phylome, world population structure and adaptation to the North American continent.</title>
        <authorList>
            <person name="Giordano R."/>
            <person name="Donthu R.K."/>
            <person name="Hernandez A.G."/>
            <person name="Wright C.L."/>
            <person name="Zimin A.V."/>
        </authorList>
    </citation>
    <scope>NUCLEOTIDE SEQUENCE [LARGE SCALE GENOMIC DNA]</scope>
    <source>
        <tissue evidence="1">Whole aphids</tissue>
    </source>
</reference>
<dbReference type="Proteomes" id="UP000475862">
    <property type="component" value="Unassembled WGS sequence"/>
</dbReference>
<name>A0A6G0TYD3_APHGL</name>